<feature type="transmembrane region" description="Helical" evidence="8">
    <location>
        <begin position="6"/>
        <end position="23"/>
    </location>
</feature>
<name>A0A1E5QA48_9PROT</name>
<dbReference type="Pfam" id="PF03600">
    <property type="entry name" value="CitMHS"/>
    <property type="match status" value="1"/>
</dbReference>
<evidence type="ECO:0000313" key="11">
    <source>
        <dbReference type="Proteomes" id="UP000095347"/>
    </source>
</evidence>
<proteinExistence type="inferred from homology"/>
<accession>A0A1E5QA48</accession>
<evidence type="ECO:0000256" key="4">
    <source>
        <dbReference type="ARBA" id="ARBA00022475"/>
    </source>
</evidence>
<keyword evidence="3" id="KW-0813">Transport</keyword>
<feature type="transmembrane region" description="Helical" evidence="8">
    <location>
        <begin position="248"/>
        <end position="269"/>
    </location>
</feature>
<feature type="domain" description="Citrate transporter-like" evidence="9">
    <location>
        <begin position="18"/>
        <end position="378"/>
    </location>
</feature>
<dbReference type="Proteomes" id="UP000095347">
    <property type="component" value="Unassembled WGS sequence"/>
</dbReference>
<feature type="transmembrane region" description="Helical" evidence="8">
    <location>
        <begin position="415"/>
        <end position="433"/>
    </location>
</feature>
<dbReference type="PANTHER" id="PTHR43568:SF1">
    <property type="entry name" value="P PROTEIN"/>
    <property type="match status" value="1"/>
</dbReference>
<evidence type="ECO:0000259" key="9">
    <source>
        <dbReference type="Pfam" id="PF03600"/>
    </source>
</evidence>
<dbReference type="GO" id="GO:0015105">
    <property type="term" value="F:arsenite transmembrane transporter activity"/>
    <property type="evidence" value="ECO:0007669"/>
    <property type="project" value="InterPro"/>
</dbReference>
<comment type="similarity">
    <text evidence="2">Belongs to the CitM (TC 2.A.11) transporter family.</text>
</comment>
<dbReference type="PANTHER" id="PTHR43568">
    <property type="entry name" value="P PROTEIN"/>
    <property type="match status" value="1"/>
</dbReference>
<keyword evidence="11" id="KW-1185">Reference proteome</keyword>
<feature type="transmembrane region" description="Helical" evidence="8">
    <location>
        <begin position="223"/>
        <end position="242"/>
    </location>
</feature>
<dbReference type="PRINTS" id="PR00758">
    <property type="entry name" value="ARSENICPUMP"/>
</dbReference>
<feature type="transmembrane region" description="Helical" evidence="8">
    <location>
        <begin position="30"/>
        <end position="52"/>
    </location>
</feature>
<keyword evidence="5 8" id="KW-0812">Transmembrane</keyword>
<feature type="transmembrane region" description="Helical" evidence="8">
    <location>
        <begin position="178"/>
        <end position="202"/>
    </location>
</feature>
<evidence type="ECO:0000256" key="2">
    <source>
        <dbReference type="ARBA" id="ARBA00009843"/>
    </source>
</evidence>
<evidence type="ECO:0000256" key="3">
    <source>
        <dbReference type="ARBA" id="ARBA00022448"/>
    </source>
</evidence>
<evidence type="ECO:0000256" key="7">
    <source>
        <dbReference type="ARBA" id="ARBA00023136"/>
    </source>
</evidence>
<gene>
    <name evidence="10" type="ORF">BEN30_05955</name>
</gene>
<sequence>MFGLDPLWLSTGLLIASYVVLLSEKFNRTVVALLGGGLVIITGVLSQAQAIASIDFNTIALLTGMMIIVAVTRTSGVFEFVAIWAAKLVKADPVGILIALSLVTALFSAFLDNLTTVLLVVPVALLIAEKLKVSPYPYLISQILAANIGGTATLIGDPPNILIGSATGLDFMQFLENLAPVSLLILIVMVPIFKILWGKDLVATQKNRDSIMRFREADSITDMRLLVMSLGVLVLVILGFIIGENYHIPPGTIAMFGAAVLLLITSIGLEGEEQTERLHHALLEVEWAALLFFIGLFVIVAGVEHAGLLEILGHDLIVFTGGDPARTAISTLWLSAIVSAAVDNIPFVATMIPLVHSMQDALGGAAALEPVWWSLALGACLGGNGSLVGAAANVVVSGMGERAGYPISFLQFLKFGLPLMVLSIVIANGYIYLRYFW</sequence>
<keyword evidence="6 8" id="KW-1133">Transmembrane helix</keyword>
<comment type="caution">
    <text evidence="10">The sequence shown here is derived from an EMBL/GenBank/DDBJ whole genome shotgun (WGS) entry which is preliminary data.</text>
</comment>
<feature type="transmembrane region" description="Helical" evidence="8">
    <location>
        <begin position="332"/>
        <end position="355"/>
    </location>
</feature>
<dbReference type="InterPro" id="IPR051475">
    <property type="entry name" value="Diverse_Ion_Transporter"/>
</dbReference>
<dbReference type="InterPro" id="IPR000802">
    <property type="entry name" value="Arsenical_pump_ArsB"/>
</dbReference>
<dbReference type="EMBL" id="MCGG01000013">
    <property type="protein sequence ID" value="OEJ68541.1"/>
    <property type="molecule type" value="Genomic_DNA"/>
</dbReference>
<evidence type="ECO:0000313" key="10">
    <source>
        <dbReference type="EMBL" id="OEJ68541.1"/>
    </source>
</evidence>
<keyword evidence="4" id="KW-1003">Cell membrane</keyword>
<feature type="transmembrane region" description="Helical" evidence="8">
    <location>
        <begin position="58"/>
        <end position="84"/>
    </location>
</feature>
<feature type="transmembrane region" description="Helical" evidence="8">
    <location>
        <begin position="375"/>
        <end position="395"/>
    </location>
</feature>
<comment type="subcellular location">
    <subcellularLocation>
        <location evidence="1">Cell membrane</location>
        <topology evidence="1">Multi-pass membrane protein</topology>
    </subcellularLocation>
</comment>
<keyword evidence="7 8" id="KW-0472">Membrane</keyword>
<evidence type="ECO:0000256" key="1">
    <source>
        <dbReference type="ARBA" id="ARBA00004651"/>
    </source>
</evidence>
<evidence type="ECO:0000256" key="6">
    <source>
        <dbReference type="ARBA" id="ARBA00022989"/>
    </source>
</evidence>
<dbReference type="CDD" id="cd01116">
    <property type="entry name" value="P_permease"/>
    <property type="match status" value="1"/>
</dbReference>
<dbReference type="AlphaFoldDB" id="A0A1E5QA48"/>
<protein>
    <recommendedName>
        <fullName evidence="9">Citrate transporter-like domain-containing protein</fullName>
    </recommendedName>
</protein>
<dbReference type="InterPro" id="IPR004680">
    <property type="entry name" value="Cit_transptr-like_dom"/>
</dbReference>
<dbReference type="GO" id="GO:0005886">
    <property type="term" value="C:plasma membrane"/>
    <property type="evidence" value="ECO:0007669"/>
    <property type="project" value="UniProtKB-SubCell"/>
</dbReference>
<reference evidence="11" key="1">
    <citation type="submission" date="2016-07" db="EMBL/GenBank/DDBJ databases">
        <authorList>
            <person name="Florea S."/>
            <person name="Webb J.S."/>
            <person name="Jaromczyk J."/>
            <person name="Schardl C.L."/>
        </authorList>
    </citation>
    <scope>NUCLEOTIDE SEQUENCE [LARGE SCALE GENOMIC DNA]</scope>
    <source>
        <strain evidence="11">MV-1</strain>
    </source>
</reference>
<dbReference type="STRING" id="28181.BEN30_05955"/>
<feature type="transmembrane region" description="Helical" evidence="8">
    <location>
        <begin position="96"/>
        <end position="128"/>
    </location>
</feature>
<organism evidence="10 11">
    <name type="scientific">Magnetovibrio blakemorei</name>
    <dbReference type="NCBI Taxonomy" id="28181"/>
    <lineage>
        <taxon>Bacteria</taxon>
        <taxon>Pseudomonadati</taxon>
        <taxon>Pseudomonadota</taxon>
        <taxon>Alphaproteobacteria</taxon>
        <taxon>Rhodospirillales</taxon>
        <taxon>Magnetovibrionaceae</taxon>
        <taxon>Magnetovibrio</taxon>
    </lineage>
</organism>
<feature type="transmembrane region" description="Helical" evidence="8">
    <location>
        <begin position="281"/>
        <end position="303"/>
    </location>
</feature>
<evidence type="ECO:0000256" key="8">
    <source>
        <dbReference type="SAM" id="Phobius"/>
    </source>
</evidence>
<evidence type="ECO:0000256" key="5">
    <source>
        <dbReference type="ARBA" id="ARBA00022692"/>
    </source>
</evidence>